<keyword evidence="3" id="KW-1185">Reference proteome</keyword>
<gene>
    <name evidence="2" type="ORF">JOF56_008423</name>
</gene>
<sequence length="137" mass="14339">MRAHKYLAAVATSLTLAVTGATPAAATTWTLEPIPQRICVDPDFGHPFTYFIGSVSGSWSKTITTGLRDLPPGSVSLGSSVLPPGSHQNPPGVKIINVFSGLRIAPAPAGEHVSELWATDGEQTQSMPVRIGFQDGC</sequence>
<reference evidence="2 3" key="1">
    <citation type="submission" date="2021-03" db="EMBL/GenBank/DDBJ databases">
        <title>Sequencing the genomes of 1000 actinobacteria strains.</title>
        <authorList>
            <person name="Klenk H.-P."/>
        </authorList>
    </citation>
    <scope>NUCLEOTIDE SEQUENCE [LARGE SCALE GENOMIC DNA]</scope>
    <source>
        <strain evidence="2 3">DSM 46670</strain>
    </source>
</reference>
<evidence type="ECO:0000256" key="1">
    <source>
        <dbReference type="SAM" id="SignalP"/>
    </source>
</evidence>
<organism evidence="2 3">
    <name type="scientific">Kibdelosporangium banguiense</name>
    <dbReference type="NCBI Taxonomy" id="1365924"/>
    <lineage>
        <taxon>Bacteria</taxon>
        <taxon>Bacillati</taxon>
        <taxon>Actinomycetota</taxon>
        <taxon>Actinomycetes</taxon>
        <taxon>Pseudonocardiales</taxon>
        <taxon>Pseudonocardiaceae</taxon>
        <taxon>Kibdelosporangium</taxon>
    </lineage>
</organism>
<comment type="caution">
    <text evidence="2">The sequence shown here is derived from an EMBL/GenBank/DDBJ whole genome shotgun (WGS) entry which is preliminary data.</text>
</comment>
<dbReference type="EMBL" id="JAGINW010000001">
    <property type="protein sequence ID" value="MBP2328038.1"/>
    <property type="molecule type" value="Genomic_DNA"/>
</dbReference>
<dbReference type="RefSeq" id="WP_209645110.1">
    <property type="nucleotide sequence ID" value="NZ_JAGINW010000001.1"/>
</dbReference>
<protein>
    <submittedName>
        <fullName evidence="2">Uncharacterized protein</fullName>
    </submittedName>
</protein>
<dbReference type="InterPro" id="IPR046023">
    <property type="entry name" value="DUF5980"/>
</dbReference>
<keyword evidence="1" id="KW-0732">Signal</keyword>
<name>A0ABS4TUF4_9PSEU</name>
<proteinExistence type="predicted"/>
<accession>A0ABS4TUF4</accession>
<feature type="signal peptide" evidence="1">
    <location>
        <begin position="1"/>
        <end position="26"/>
    </location>
</feature>
<evidence type="ECO:0000313" key="3">
    <source>
        <dbReference type="Proteomes" id="UP001519332"/>
    </source>
</evidence>
<dbReference type="Proteomes" id="UP001519332">
    <property type="component" value="Unassembled WGS sequence"/>
</dbReference>
<feature type="chain" id="PRO_5046581923" evidence="1">
    <location>
        <begin position="27"/>
        <end position="137"/>
    </location>
</feature>
<evidence type="ECO:0000313" key="2">
    <source>
        <dbReference type="EMBL" id="MBP2328038.1"/>
    </source>
</evidence>
<dbReference type="Pfam" id="PF19410">
    <property type="entry name" value="DUF5980"/>
    <property type="match status" value="1"/>
</dbReference>